<evidence type="ECO:0000313" key="4">
    <source>
        <dbReference type="Proteomes" id="UP001151079"/>
    </source>
</evidence>
<protein>
    <submittedName>
        <fullName evidence="3">NAD-dependent epimerase/dehydratase family protein</fullName>
    </submittedName>
</protein>
<organism evidence="3 4">
    <name type="scientific">Flavobacterium shii</name>
    <dbReference type="NCBI Taxonomy" id="2987687"/>
    <lineage>
        <taxon>Bacteria</taxon>
        <taxon>Pseudomonadati</taxon>
        <taxon>Bacteroidota</taxon>
        <taxon>Flavobacteriia</taxon>
        <taxon>Flavobacteriales</taxon>
        <taxon>Flavobacteriaceae</taxon>
        <taxon>Flavobacterium</taxon>
    </lineage>
</organism>
<dbReference type="Proteomes" id="UP001151079">
    <property type="component" value="Unassembled WGS sequence"/>
</dbReference>
<dbReference type="RefSeq" id="WP_264205573.1">
    <property type="nucleotide sequence ID" value="NZ_JAOZEW010000005.1"/>
</dbReference>
<comment type="caution">
    <text evidence="3">The sequence shown here is derived from an EMBL/GenBank/DDBJ whole genome shotgun (WGS) entry which is preliminary data.</text>
</comment>
<proteinExistence type="inferred from homology"/>
<dbReference type="InterPro" id="IPR036291">
    <property type="entry name" value="NAD(P)-bd_dom_sf"/>
</dbReference>
<name>A0A9X2ZDN2_9FLAO</name>
<gene>
    <name evidence="3" type="ORF">OIU83_07215</name>
</gene>
<dbReference type="AlphaFoldDB" id="A0A9X2ZDN2"/>
<sequence>MKILLTGSSGFLGKILKNNFVNDEVLELNRKNGNFQYALEKEIPCFNHFFDLIIHCAGKAHSVPKTEIDKQEFYNVNVIGTVNLLKGLENSGLPNRFVFISSVSVYGLSSGNNINEDYPLLAKDPYGSSKIEAEELVQKWCNDNKVICTILRLPLLVGKKPPGNLGSMVKAINKGYYFNIGGGAARKSMVLAKDVASFISIVAPLGGIYNLTDGVHPSFNTLSLAISKNQKEQFNLPLPIAKLIGKIGDFLGNKTPVNTQKIKKITLDLTFDDSKARTLLNWKPQSVLDYLENESLD</sequence>
<evidence type="ECO:0000313" key="3">
    <source>
        <dbReference type="EMBL" id="MCV9927435.1"/>
    </source>
</evidence>
<comment type="similarity">
    <text evidence="1">Belongs to the NAD(P)-dependent epimerase/dehydratase family.</text>
</comment>
<dbReference type="Pfam" id="PF01370">
    <property type="entry name" value="Epimerase"/>
    <property type="match status" value="1"/>
</dbReference>
<dbReference type="PANTHER" id="PTHR43000">
    <property type="entry name" value="DTDP-D-GLUCOSE 4,6-DEHYDRATASE-RELATED"/>
    <property type="match status" value="1"/>
</dbReference>
<accession>A0A9X2ZDN2</accession>
<dbReference type="InterPro" id="IPR001509">
    <property type="entry name" value="Epimerase_deHydtase"/>
</dbReference>
<keyword evidence="4" id="KW-1185">Reference proteome</keyword>
<reference evidence="3" key="1">
    <citation type="submission" date="2022-10" db="EMBL/GenBank/DDBJ databases">
        <title>Two novel species of Flavobacterium.</title>
        <authorList>
            <person name="Liu Q."/>
            <person name="Xin Y.-H."/>
        </authorList>
    </citation>
    <scope>NUCLEOTIDE SEQUENCE</scope>
    <source>
        <strain evidence="3">LS1R49</strain>
    </source>
</reference>
<dbReference type="Gene3D" id="3.40.50.720">
    <property type="entry name" value="NAD(P)-binding Rossmann-like Domain"/>
    <property type="match status" value="1"/>
</dbReference>
<evidence type="ECO:0000259" key="2">
    <source>
        <dbReference type="Pfam" id="PF01370"/>
    </source>
</evidence>
<evidence type="ECO:0000256" key="1">
    <source>
        <dbReference type="ARBA" id="ARBA00007637"/>
    </source>
</evidence>
<dbReference type="SUPFAM" id="SSF51735">
    <property type="entry name" value="NAD(P)-binding Rossmann-fold domains"/>
    <property type="match status" value="1"/>
</dbReference>
<dbReference type="EMBL" id="JAOZEW010000005">
    <property type="protein sequence ID" value="MCV9927435.1"/>
    <property type="molecule type" value="Genomic_DNA"/>
</dbReference>
<feature type="domain" description="NAD-dependent epimerase/dehydratase" evidence="2">
    <location>
        <begin position="3"/>
        <end position="204"/>
    </location>
</feature>